<reference evidence="3 4" key="1">
    <citation type="submission" date="2019-08" db="EMBL/GenBank/DDBJ databases">
        <authorList>
            <person name="Seo Y.L."/>
        </authorList>
    </citation>
    <scope>NUCLEOTIDE SEQUENCE [LARGE SCALE GENOMIC DNA]</scope>
    <source>
        <strain evidence="3 4">MaA-C15</strain>
    </source>
</reference>
<evidence type="ECO:0000259" key="2">
    <source>
        <dbReference type="Pfam" id="PF07331"/>
    </source>
</evidence>
<protein>
    <submittedName>
        <fullName evidence="3">Tripartite tricarboxylate transporter TctB family protein</fullName>
    </submittedName>
</protein>
<keyword evidence="1" id="KW-0812">Transmembrane</keyword>
<proteinExistence type="predicted"/>
<dbReference type="RefSeq" id="WP_148914483.1">
    <property type="nucleotide sequence ID" value="NZ_VSZS01000061.1"/>
</dbReference>
<dbReference type="AlphaFoldDB" id="A0A5D4GXY2"/>
<evidence type="ECO:0000313" key="4">
    <source>
        <dbReference type="Proteomes" id="UP000323258"/>
    </source>
</evidence>
<comment type="caution">
    <text evidence="3">The sequence shown here is derived from an EMBL/GenBank/DDBJ whole genome shotgun (WGS) entry which is preliminary data.</text>
</comment>
<name>A0A5D4GXY2_9HYPH</name>
<feature type="transmembrane region" description="Helical" evidence="1">
    <location>
        <begin position="131"/>
        <end position="153"/>
    </location>
</feature>
<dbReference type="EMBL" id="VSZS01000061">
    <property type="protein sequence ID" value="TYR32719.1"/>
    <property type="molecule type" value="Genomic_DNA"/>
</dbReference>
<dbReference type="InterPro" id="IPR009936">
    <property type="entry name" value="DUF1468"/>
</dbReference>
<feature type="transmembrane region" description="Helical" evidence="1">
    <location>
        <begin position="37"/>
        <end position="60"/>
    </location>
</feature>
<dbReference type="Proteomes" id="UP000323258">
    <property type="component" value="Unassembled WGS sequence"/>
</dbReference>
<keyword evidence="1" id="KW-1133">Transmembrane helix</keyword>
<sequence>MQDARAREMLVGIMMLAAGTIYLYLTTGVPRRGTIDAAFIPYVLAFAMVALGLAQTFVAWRRTATDVAVEQDVDDETPTQGKPNYATVVKTLLLFAGFTVLIRPLGFPVAAAIYLFLQFIVLTPADRKPNYLFYLVLAPVCAAVIFVSFRYGFDLILPAGPLTRYLP</sequence>
<dbReference type="Pfam" id="PF07331">
    <property type="entry name" value="TctB"/>
    <property type="match status" value="1"/>
</dbReference>
<accession>A0A5D4GXY2</accession>
<keyword evidence="1" id="KW-0472">Membrane</keyword>
<feature type="transmembrane region" description="Helical" evidence="1">
    <location>
        <begin position="6"/>
        <end position="25"/>
    </location>
</feature>
<reference evidence="3 4" key="2">
    <citation type="submission" date="2019-09" db="EMBL/GenBank/DDBJ databases">
        <title>Mesorhizobium sp. MaA-C15 isolated from Microcystis aeruginosa.</title>
        <authorList>
            <person name="Jeong S.E."/>
            <person name="Jin H.M."/>
            <person name="Jeon C.O."/>
        </authorList>
    </citation>
    <scope>NUCLEOTIDE SEQUENCE [LARGE SCALE GENOMIC DNA]</scope>
    <source>
        <strain evidence="3 4">MaA-C15</strain>
    </source>
</reference>
<evidence type="ECO:0000313" key="3">
    <source>
        <dbReference type="EMBL" id="TYR32719.1"/>
    </source>
</evidence>
<organism evidence="3 4">
    <name type="scientific">Neoaquamicrobium microcysteis</name>
    <dbReference type="NCBI Taxonomy" id="2682781"/>
    <lineage>
        <taxon>Bacteria</taxon>
        <taxon>Pseudomonadati</taxon>
        <taxon>Pseudomonadota</taxon>
        <taxon>Alphaproteobacteria</taxon>
        <taxon>Hyphomicrobiales</taxon>
        <taxon>Phyllobacteriaceae</taxon>
        <taxon>Neoaquamicrobium</taxon>
    </lineage>
</organism>
<feature type="transmembrane region" description="Helical" evidence="1">
    <location>
        <begin position="92"/>
        <end position="119"/>
    </location>
</feature>
<evidence type="ECO:0000256" key="1">
    <source>
        <dbReference type="SAM" id="Phobius"/>
    </source>
</evidence>
<dbReference type="OrthoDB" id="7770860at2"/>
<feature type="domain" description="DUF1468" evidence="2">
    <location>
        <begin position="10"/>
        <end position="158"/>
    </location>
</feature>
<keyword evidence="4" id="KW-1185">Reference proteome</keyword>
<gene>
    <name evidence="3" type="ORF">FY036_09435</name>
</gene>